<evidence type="ECO:0000313" key="1">
    <source>
        <dbReference type="EMBL" id="EFX68149.1"/>
    </source>
</evidence>
<organism evidence="1 2">
    <name type="scientific">Daphnia pulex</name>
    <name type="common">Water flea</name>
    <dbReference type="NCBI Taxonomy" id="6669"/>
    <lineage>
        <taxon>Eukaryota</taxon>
        <taxon>Metazoa</taxon>
        <taxon>Ecdysozoa</taxon>
        <taxon>Arthropoda</taxon>
        <taxon>Crustacea</taxon>
        <taxon>Branchiopoda</taxon>
        <taxon>Diplostraca</taxon>
        <taxon>Cladocera</taxon>
        <taxon>Anomopoda</taxon>
        <taxon>Daphniidae</taxon>
        <taxon>Daphnia</taxon>
    </lineage>
</organism>
<accession>E9HJC9</accession>
<protein>
    <submittedName>
        <fullName evidence="1">Uncharacterized protein</fullName>
    </submittedName>
</protein>
<gene>
    <name evidence="1" type="ORF">DAPPUDRAFT_260522</name>
</gene>
<name>E9HJC9_DAPPU</name>
<sequence length="99" mass="11106">MSFGKISAQARICKILGKPIQSHQTPVMGPGLKAASMKPTVANKSPNVTFLRKYDPKNYKQLLFGYLTKYVGSSFELETFEEKNHHHARLTGVPTRTKI</sequence>
<evidence type="ECO:0000313" key="2">
    <source>
        <dbReference type="Proteomes" id="UP000000305"/>
    </source>
</evidence>
<dbReference type="InParanoid" id="E9HJC9"/>
<dbReference type="PhylomeDB" id="E9HJC9"/>
<keyword evidence="2" id="KW-1185">Reference proteome</keyword>
<dbReference type="Proteomes" id="UP000000305">
    <property type="component" value="Unassembled WGS sequence"/>
</dbReference>
<dbReference type="HOGENOM" id="CLU_2322703_0_0_1"/>
<dbReference type="EMBL" id="GL732661">
    <property type="protein sequence ID" value="EFX68149.1"/>
    <property type="molecule type" value="Genomic_DNA"/>
</dbReference>
<reference evidence="1 2" key="1">
    <citation type="journal article" date="2011" name="Science">
        <title>The ecoresponsive genome of Daphnia pulex.</title>
        <authorList>
            <person name="Colbourne J.K."/>
            <person name="Pfrender M.E."/>
            <person name="Gilbert D."/>
            <person name="Thomas W.K."/>
            <person name="Tucker A."/>
            <person name="Oakley T.H."/>
            <person name="Tokishita S."/>
            <person name="Aerts A."/>
            <person name="Arnold G.J."/>
            <person name="Basu M.K."/>
            <person name="Bauer D.J."/>
            <person name="Caceres C.E."/>
            <person name="Carmel L."/>
            <person name="Casola C."/>
            <person name="Choi J.H."/>
            <person name="Detter J.C."/>
            <person name="Dong Q."/>
            <person name="Dusheyko S."/>
            <person name="Eads B.D."/>
            <person name="Frohlich T."/>
            <person name="Geiler-Samerotte K.A."/>
            <person name="Gerlach D."/>
            <person name="Hatcher P."/>
            <person name="Jogdeo S."/>
            <person name="Krijgsveld J."/>
            <person name="Kriventseva E.V."/>
            <person name="Kultz D."/>
            <person name="Laforsch C."/>
            <person name="Lindquist E."/>
            <person name="Lopez J."/>
            <person name="Manak J.R."/>
            <person name="Muller J."/>
            <person name="Pangilinan J."/>
            <person name="Patwardhan R.P."/>
            <person name="Pitluck S."/>
            <person name="Pritham E.J."/>
            <person name="Rechtsteiner A."/>
            <person name="Rho M."/>
            <person name="Rogozin I.B."/>
            <person name="Sakarya O."/>
            <person name="Salamov A."/>
            <person name="Schaack S."/>
            <person name="Shapiro H."/>
            <person name="Shiga Y."/>
            <person name="Skalitzky C."/>
            <person name="Smith Z."/>
            <person name="Souvorov A."/>
            <person name="Sung W."/>
            <person name="Tang Z."/>
            <person name="Tsuchiya D."/>
            <person name="Tu H."/>
            <person name="Vos H."/>
            <person name="Wang M."/>
            <person name="Wolf Y.I."/>
            <person name="Yamagata H."/>
            <person name="Yamada T."/>
            <person name="Ye Y."/>
            <person name="Shaw J.R."/>
            <person name="Andrews J."/>
            <person name="Crease T.J."/>
            <person name="Tang H."/>
            <person name="Lucas S.M."/>
            <person name="Robertson H.M."/>
            <person name="Bork P."/>
            <person name="Koonin E.V."/>
            <person name="Zdobnov E.M."/>
            <person name="Grigoriev I.V."/>
            <person name="Lynch M."/>
            <person name="Boore J.L."/>
        </authorList>
    </citation>
    <scope>NUCLEOTIDE SEQUENCE [LARGE SCALE GENOMIC DNA]</scope>
</reference>
<dbReference type="KEGG" id="dpx:DAPPUDRAFT_260522"/>
<dbReference type="OrthoDB" id="543373at2759"/>
<proteinExistence type="predicted"/>
<dbReference type="AlphaFoldDB" id="E9HJC9"/>